<reference evidence="2 3" key="1">
    <citation type="submission" date="2018-05" db="EMBL/GenBank/DDBJ databases">
        <title>Draft Genome Sequences for a Diverse set of 7 Haemophilus Species.</title>
        <authorList>
            <person name="Nichols M."/>
            <person name="Topaz N."/>
            <person name="Wang X."/>
            <person name="Wang X."/>
            <person name="Boxrud D."/>
        </authorList>
    </citation>
    <scope>NUCLEOTIDE SEQUENCE [LARGE SCALE GENOMIC DNA]</scope>
    <source>
        <strain evidence="2 3">C2002001239</strain>
    </source>
</reference>
<comment type="caution">
    <text evidence="2">The sequence shown here is derived from an EMBL/GenBank/DDBJ whole genome shotgun (WGS) entry which is preliminary data.</text>
</comment>
<feature type="domain" description="ATPase AAA-type core" evidence="1">
    <location>
        <begin position="44"/>
        <end position="325"/>
    </location>
</feature>
<name>A0A369YC87_9PAST</name>
<dbReference type="Gene3D" id="3.40.50.300">
    <property type="entry name" value="P-loop containing nucleotide triphosphate hydrolases"/>
    <property type="match status" value="1"/>
</dbReference>
<dbReference type="PANTHER" id="PTHR40396:SF1">
    <property type="entry name" value="ATPASE AAA-TYPE CORE DOMAIN-CONTAINING PROTEIN"/>
    <property type="match status" value="1"/>
</dbReference>
<evidence type="ECO:0000313" key="2">
    <source>
        <dbReference type="EMBL" id="RDE71934.1"/>
    </source>
</evidence>
<keyword evidence="2" id="KW-0067">ATP-binding</keyword>
<sequence>MLLRASFENFMNFEGKFTLDLSNINKKHSFNKECVENEVISKALIYGKSGRGKSNLGKVFLDLKRTLSNNDDRFENNTNYLNANSSLEDAKFSFEFKFENTQVIYSYNKKDAATLTYEKLEIDHEVEFEFDFREKKLIQARSILENLELDSIDSSYSILKHYYNSTSPGNRNSNVVSLFDFIRKIYVFSPSPNELGIDNLKHSKERIINYILEHDHINEFNSFLNDILDLDIPVVQKELPTKEKNLYFRFKNGNLLDFSSNASSGSRCLLNLFAIYKWTESSISFLYIDEFDASYHYQASMKIIDKFKRISGIQCVFTTHNTDLMNNEFLRPDCYFIIGENQIKSLPYLTKRDLQEGHNLEKLYQAGEFD</sequence>
<dbReference type="InterPro" id="IPR027417">
    <property type="entry name" value="P-loop_NTPase"/>
</dbReference>
<dbReference type="EMBL" id="QEPN01000004">
    <property type="protein sequence ID" value="RDE71934.1"/>
    <property type="molecule type" value="Genomic_DNA"/>
</dbReference>
<dbReference type="Pfam" id="PF13304">
    <property type="entry name" value="AAA_21"/>
    <property type="match status" value="1"/>
</dbReference>
<dbReference type="RefSeq" id="WP_111403039.1">
    <property type="nucleotide sequence ID" value="NZ_QEPN01000004.1"/>
</dbReference>
<dbReference type="InterPro" id="IPR003959">
    <property type="entry name" value="ATPase_AAA_core"/>
</dbReference>
<dbReference type="SUPFAM" id="SSF52540">
    <property type="entry name" value="P-loop containing nucleoside triphosphate hydrolases"/>
    <property type="match status" value="1"/>
</dbReference>
<gene>
    <name evidence="2" type="ORF">DPV93_06300</name>
</gene>
<dbReference type="AlphaFoldDB" id="A0A369YC87"/>
<evidence type="ECO:0000259" key="1">
    <source>
        <dbReference type="Pfam" id="PF13304"/>
    </source>
</evidence>
<dbReference type="GO" id="GO:0016887">
    <property type="term" value="F:ATP hydrolysis activity"/>
    <property type="evidence" value="ECO:0007669"/>
    <property type="project" value="InterPro"/>
</dbReference>
<proteinExistence type="predicted"/>
<accession>A0A369YC87</accession>
<dbReference type="Proteomes" id="UP000253872">
    <property type="component" value="Unassembled WGS sequence"/>
</dbReference>
<keyword evidence="2" id="KW-0547">Nucleotide-binding</keyword>
<protein>
    <submittedName>
        <fullName evidence="2">ATP-binding protein</fullName>
    </submittedName>
</protein>
<organism evidence="2 3">
    <name type="scientific">Haemophilus sputorum</name>
    <dbReference type="NCBI Taxonomy" id="1078480"/>
    <lineage>
        <taxon>Bacteria</taxon>
        <taxon>Pseudomonadati</taxon>
        <taxon>Pseudomonadota</taxon>
        <taxon>Gammaproteobacteria</taxon>
        <taxon>Pasteurellales</taxon>
        <taxon>Pasteurellaceae</taxon>
        <taxon>Haemophilus</taxon>
    </lineage>
</organism>
<dbReference type="PANTHER" id="PTHR40396">
    <property type="entry name" value="ATPASE-LIKE PROTEIN"/>
    <property type="match status" value="1"/>
</dbReference>
<evidence type="ECO:0000313" key="3">
    <source>
        <dbReference type="Proteomes" id="UP000253872"/>
    </source>
</evidence>
<dbReference type="GO" id="GO:0005524">
    <property type="term" value="F:ATP binding"/>
    <property type="evidence" value="ECO:0007669"/>
    <property type="project" value="UniProtKB-KW"/>
</dbReference>